<comment type="caution">
    <text evidence="3">The sequence shown here is derived from an EMBL/GenBank/DDBJ whole genome shotgun (WGS) entry which is preliminary data.</text>
</comment>
<evidence type="ECO:0008006" key="5">
    <source>
        <dbReference type="Google" id="ProtNLM"/>
    </source>
</evidence>
<dbReference type="InterPro" id="IPR015915">
    <property type="entry name" value="Kelch-typ_b-propeller"/>
</dbReference>
<dbReference type="Pfam" id="PF24681">
    <property type="entry name" value="Kelch_KLHDC2_KLHL20_DRC7"/>
    <property type="match status" value="1"/>
</dbReference>
<name>A0A550C1Y3_9AGAR</name>
<keyword evidence="4" id="KW-1185">Reference proteome</keyword>
<sequence>MCDALPPLRASWTRVHTSIPRALSSHSLAIVNDYAYVFGGEQQARRPVDNAMHAYTLPGASELLAATFHADYDHIVPEAGGGGPVPPPRVGHTGAAIGALIYVFGGCDSPAMAPLEERGRLWIFNTANRKWTHLDPVPASPIPSARSYHTSVATNISFTGTSDGLAAAGTVLVHAGRKENVRFNDTWAFDVASRTWKQLPDGPAPPRGGPAVAFAQGKLWRFGGFDGNRELGGQLDFLDMRAPREWSSVPVPDGQGPGPRCVAGMQLMTAAGGREYLVVFGGERAPSAQGHAGAGRFWGDVWAYALGEEAGWRQVETDDTEKMGERGWFASAGGIRGGSAVLLWGGLNAQNRREDDGWLLSLR</sequence>
<dbReference type="OrthoDB" id="10250130at2759"/>
<evidence type="ECO:0000256" key="2">
    <source>
        <dbReference type="ARBA" id="ARBA00023004"/>
    </source>
</evidence>
<evidence type="ECO:0000313" key="3">
    <source>
        <dbReference type="EMBL" id="TRM58819.1"/>
    </source>
</evidence>
<dbReference type="SUPFAM" id="SSF117281">
    <property type="entry name" value="Kelch motif"/>
    <property type="match status" value="2"/>
</dbReference>
<gene>
    <name evidence="3" type="ORF">BD626DRAFT_180093</name>
</gene>
<accession>A0A550C1Y3</accession>
<dbReference type="Gene3D" id="2.120.10.80">
    <property type="entry name" value="Kelch-type beta propeller"/>
    <property type="match status" value="2"/>
</dbReference>
<protein>
    <recommendedName>
        <fullName evidence="5">Galactose oxidase</fullName>
    </recommendedName>
</protein>
<dbReference type="Proteomes" id="UP000320762">
    <property type="component" value="Unassembled WGS sequence"/>
</dbReference>
<keyword evidence="2" id="KW-0408">Iron</keyword>
<dbReference type="PANTHER" id="PTHR47435:SF4">
    <property type="entry name" value="KELCH REPEAT PROTEIN (AFU_ORTHOLOGUE AFUA_5G12780)"/>
    <property type="match status" value="1"/>
</dbReference>
<dbReference type="AlphaFoldDB" id="A0A550C1Y3"/>
<dbReference type="PANTHER" id="PTHR47435">
    <property type="entry name" value="KELCH REPEAT PROTEIN (AFU_ORTHOLOGUE AFUA_5G12780)"/>
    <property type="match status" value="1"/>
</dbReference>
<dbReference type="EMBL" id="VDMD01000033">
    <property type="protein sequence ID" value="TRM58819.1"/>
    <property type="molecule type" value="Genomic_DNA"/>
</dbReference>
<keyword evidence="1" id="KW-0677">Repeat</keyword>
<proteinExistence type="predicted"/>
<evidence type="ECO:0000256" key="1">
    <source>
        <dbReference type="ARBA" id="ARBA00022737"/>
    </source>
</evidence>
<reference evidence="3 4" key="1">
    <citation type="journal article" date="2019" name="New Phytol.">
        <title>Comparative genomics reveals unique wood-decay strategies and fruiting body development in the Schizophyllaceae.</title>
        <authorList>
            <person name="Almasi E."/>
            <person name="Sahu N."/>
            <person name="Krizsan K."/>
            <person name="Balint B."/>
            <person name="Kovacs G.M."/>
            <person name="Kiss B."/>
            <person name="Cseklye J."/>
            <person name="Drula E."/>
            <person name="Henrissat B."/>
            <person name="Nagy I."/>
            <person name="Chovatia M."/>
            <person name="Adam C."/>
            <person name="LaButti K."/>
            <person name="Lipzen A."/>
            <person name="Riley R."/>
            <person name="Grigoriev I.V."/>
            <person name="Nagy L.G."/>
        </authorList>
    </citation>
    <scope>NUCLEOTIDE SEQUENCE [LARGE SCALE GENOMIC DNA]</scope>
    <source>
        <strain evidence="3 4">NL-1724</strain>
    </source>
</reference>
<dbReference type="GO" id="GO:0019760">
    <property type="term" value="P:glucosinolate metabolic process"/>
    <property type="evidence" value="ECO:0007669"/>
    <property type="project" value="UniProtKB-ARBA"/>
</dbReference>
<dbReference type="STRING" id="97359.A0A550C1Y3"/>
<evidence type="ECO:0000313" key="4">
    <source>
        <dbReference type="Proteomes" id="UP000320762"/>
    </source>
</evidence>
<organism evidence="3 4">
    <name type="scientific">Schizophyllum amplum</name>
    <dbReference type="NCBI Taxonomy" id="97359"/>
    <lineage>
        <taxon>Eukaryota</taxon>
        <taxon>Fungi</taxon>
        <taxon>Dikarya</taxon>
        <taxon>Basidiomycota</taxon>
        <taxon>Agaricomycotina</taxon>
        <taxon>Agaricomycetes</taxon>
        <taxon>Agaricomycetidae</taxon>
        <taxon>Agaricales</taxon>
        <taxon>Schizophyllaceae</taxon>
        <taxon>Schizophyllum</taxon>
    </lineage>
</organism>